<dbReference type="InterPro" id="IPR052024">
    <property type="entry name" value="Methanogen_methyltrans"/>
</dbReference>
<dbReference type="PANTHER" id="PTHR47099:SF1">
    <property type="entry name" value="METHYLCOBAMIDE:COM METHYLTRANSFERASE MTBA"/>
    <property type="match status" value="1"/>
</dbReference>
<dbReference type="Gene3D" id="3.20.20.210">
    <property type="match status" value="1"/>
</dbReference>
<protein>
    <recommendedName>
        <fullName evidence="1">Uroporphyrinogen decarboxylase (URO-D) domain-containing protein</fullName>
    </recommendedName>
</protein>
<dbReference type="InterPro" id="IPR000257">
    <property type="entry name" value="Uroporphyrinogen_deCOase"/>
</dbReference>
<dbReference type="PANTHER" id="PTHR47099">
    <property type="entry name" value="METHYLCOBAMIDE:COM METHYLTRANSFERASE MTBA"/>
    <property type="match status" value="1"/>
</dbReference>
<proteinExistence type="predicted"/>
<gene>
    <name evidence="2" type="ORF">S01H4_42794</name>
</gene>
<reference evidence="2" key="1">
    <citation type="journal article" date="2014" name="Front. Microbiol.">
        <title>High frequency of phylogenetically diverse reductive dehalogenase-homologous genes in deep subseafloor sedimentary metagenomes.</title>
        <authorList>
            <person name="Kawai M."/>
            <person name="Futagami T."/>
            <person name="Toyoda A."/>
            <person name="Takaki Y."/>
            <person name="Nishi S."/>
            <person name="Hori S."/>
            <person name="Arai W."/>
            <person name="Tsubouchi T."/>
            <person name="Morono Y."/>
            <person name="Uchiyama I."/>
            <person name="Ito T."/>
            <person name="Fujiyama A."/>
            <person name="Inagaki F."/>
            <person name="Takami H."/>
        </authorList>
    </citation>
    <scope>NUCLEOTIDE SEQUENCE</scope>
    <source>
        <strain evidence="2">Expedition CK06-06</strain>
    </source>
</reference>
<accession>X1CL19</accession>
<dbReference type="EMBL" id="BART01023536">
    <property type="protein sequence ID" value="GAG93707.1"/>
    <property type="molecule type" value="Genomic_DNA"/>
</dbReference>
<name>X1CL19_9ZZZZ</name>
<organism evidence="2">
    <name type="scientific">marine sediment metagenome</name>
    <dbReference type="NCBI Taxonomy" id="412755"/>
    <lineage>
        <taxon>unclassified sequences</taxon>
        <taxon>metagenomes</taxon>
        <taxon>ecological metagenomes</taxon>
    </lineage>
</organism>
<feature type="non-terminal residue" evidence="2">
    <location>
        <position position="187"/>
    </location>
</feature>
<dbReference type="GO" id="GO:0004853">
    <property type="term" value="F:uroporphyrinogen decarboxylase activity"/>
    <property type="evidence" value="ECO:0007669"/>
    <property type="project" value="InterPro"/>
</dbReference>
<dbReference type="Pfam" id="PF01208">
    <property type="entry name" value="URO-D"/>
    <property type="match status" value="1"/>
</dbReference>
<sequence>MNSYERVKNRLKGNPVDKIPNLNIIMTFAAKYIGVPYKKYVTDFKVLVEGNILCCEKFGIDMVSAISDPCRELFDFGANVVFPENDVPYCKDFLIKEYVDIKKVKVKDPLKSMRMLDRIKAVELFNGRIKGYFPILGWVEGALAELAGLRGINTMMLDFYDNPDFIVELLELCAEQEIKFALEQINA</sequence>
<dbReference type="SUPFAM" id="SSF51726">
    <property type="entry name" value="UROD/MetE-like"/>
    <property type="match status" value="1"/>
</dbReference>
<evidence type="ECO:0000259" key="1">
    <source>
        <dbReference type="Pfam" id="PF01208"/>
    </source>
</evidence>
<dbReference type="InterPro" id="IPR038071">
    <property type="entry name" value="UROD/MetE-like_sf"/>
</dbReference>
<feature type="domain" description="Uroporphyrinogen decarboxylase (URO-D)" evidence="1">
    <location>
        <begin position="5"/>
        <end position="187"/>
    </location>
</feature>
<evidence type="ECO:0000313" key="2">
    <source>
        <dbReference type="EMBL" id="GAG93707.1"/>
    </source>
</evidence>
<dbReference type="GO" id="GO:0006779">
    <property type="term" value="P:porphyrin-containing compound biosynthetic process"/>
    <property type="evidence" value="ECO:0007669"/>
    <property type="project" value="InterPro"/>
</dbReference>
<dbReference type="AlphaFoldDB" id="X1CL19"/>
<comment type="caution">
    <text evidence="2">The sequence shown here is derived from an EMBL/GenBank/DDBJ whole genome shotgun (WGS) entry which is preliminary data.</text>
</comment>